<dbReference type="RefSeq" id="WP_163659225.1">
    <property type="nucleotide sequence ID" value="NZ_QXHD01000004.1"/>
</dbReference>
<comment type="similarity">
    <text evidence="2">Belongs to the HPF/YfiA ribosome-associated protein family. Long HPF subfamily.</text>
</comment>
<dbReference type="HAMAP" id="MF_00839">
    <property type="entry name" value="HPF"/>
    <property type="match status" value="1"/>
</dbReference>
<protein>
    <recommendedName>
        <fullName evidence="2">Ribosome hibernation promoting factor</fullName>
        <shortName evidence="2">HPF</shortName>
    </recommendedName>
</protein>
<feature type="domain" description="Sigma 54 modulation/S30EA ribosomal protein C-terminal" evidence="3">
    <location>
        <begin position="130"/>
        <end position="184"/>
    </location>
</feature>
<comment type="caution">
    <text evidence="4">The sequence shown here is derived from an EMBL/GenBank/DDBJ whole genome shotgun (WGS) entry which is preliminary data.</text>
</comment>
<dbReference type="NCBIfam" id="TIGR00741">
    <property type="entry name" value="yfiA"/>
    <property type="match status" value="1"/>
</dbReference>
<dbReference type="GO" id="GO:0043024">
    <property type="term" value="F:ribosomal small subunit binding"/>
    <property type="evidence" value="ECO:0007669"/>
    <property type="project" value="TreeGrafter"/>
</dbReference>
<keyword evidence="5" id="KW-1185">Reference proteome</keyword>
<keyword evidence="2" id="KW-0963">Cytoplasm</keyword>
<dbReference type="InterPro" id="IPR036567">
    <property type="entry name" value="RHF-like"/>
</dbReference>
<organism evidence="4 5">
    <name type="scientific">Adonisia turfae CCMR0081</name>
    <dbReference type="NCBI Taxonomy" id="2292702"/>
    <lineage>
        <taxon>Bacteria</taxon>
        <taxon>Bacillati</taxon>
        <taxon>Cyanobacteriota</taxon>
        <taxon>Adonisia</taxon>
        <taxon>Adonisia turfae</taxon>
    </lineage>
</organism>
<dbReference type="SUPFAM" id="SSF69754">
    <property type="entry name" value="Ribosome binding protein Y (YfiA homologue)"/>
    <property type="match status" value="1"/>
</dbReference>
<proteinExistence type="inferred from homology"/>
<name>A0A6M0RS39_9CYAN</name>
<dbReference type="FunFam" id="3.30.505.50:FF:000003">
    <property type="entry name" value="ribosome-binding factor PSRP1, chloroplastic"/>
    <property type="match status" value="1"/>
</dbReference>
<dbReference type="InterPro" id="IPR032528">
    <property type="entry name" value="Ribosom_S30AE_C"/>
</dbReference>
<dbReference type="PANTHER" id="PTHR33231:SF1">
    <property type="entry name" value="30S RIBOSOMAL PROTEIN"/>
    <property type="match status" value="1"/>
</dbReference>
<dbReference type="InterPro" id="IPR038416">
    <property type="entry name" value="Ribosom_S30AE_C_sf"/>
</dbReference>
<evidence type="ECO:0000313" key="4">
    <source>
        <dbReference type="EMBL" id="NEZ59057.1"/>
    </source>
</evidence>
<dbReference type="GO" id="GO:0045900">
    <property type="term" value="P:negative regulation of translational elongation"/>
    <property type="evidence" value="ECO:0007669"/>
    <property type="project" value="TreeGrafter"/>
</dbReference>
<dbReference type="InterPro" id="IPR034694">
    <property type="entry name" value="HPF_long/plastid"/>
</dbReference>
<dbReference type="CDD" id="cd00552">
    <property type="entry name" value="RaiA"/>
    <property type="match status" value="1"/>
</dbReference>
<keyword evidence="1 2" id="KW-0810">Translation regulation</keyword>
<dbReference type="AlphaFoldDB" id="A0A6M0RS39"/>
<evidence type="ECO:0000256" key="2">
    <source>
        <dbReference type="HAMAP-Rule" id="MF_00839"/>
    </source>
</evidence>
<dbReference type="Pfam" id="PF16321">
    <property type="entry name" value="Ribosom_S30AE_C"/>
    <property type="match status" value="1"/>
</dbReference>
<sequence length="206" mass="23458">MQTVIQGKNVDITNAIHDYAHQKINKAVHHFEGLLTKIDITLSVHNSARKQDQQTAEVTLFAKGTVIRAVKKHSDLYTAIDLVTDKITRQLKKYKEKQQQRIPVSTVQDDGLEPSINPTTIINEQSPTLPPMVVRNKFFAMPPMSIQAALEQLELIDHDFYMFHNLSTGEINVLYERNHGGYGLIQPHQTSEQTTVSHHKRYIASH</sequence>
<comment type="subcellular location">
    <subcellularLocation>
        <location evidence="2">Cytoplasm</location>
    </subcellularLocation>
</comment>
<dbReference type="InterPro" id="IPR003489">
    <property type="entry name" value="RHF/RaiA"/>
</dbReference>
<dbReference type="Proteomes" id="UP000481033">
    <property type="component" value="Unassembled WGS sequence"/>
</dbReference>
<dbReference type="PANTHER" id="PTHR33231">
    <property type="entry name" value="30S RIBOSOMAL PROTEIN"/>
    <property type="match status" value="1"/>
</dbReference>
<dbReference type="InterPro" id="IPR050574">
    <property type="entry name" value="HPF/YfiA_ribosome-assoc"/>
</dbReference>
<comment type="function">
    <text evidence="2">Required for dimerization of active 70S ribosomes into 100S ribosomes in stationary phase; 100S ribosomes are translationally inactive and sometimes present during exponential growth.</text>
</comment>
<accession>A0A6M0RS39</accession>
<dbReference type="GO" id="GO:0022627">
    <property type="term" value="C:cytosolic small ribosomal subunit"/>
    <property type="evidence" value="ECO:0007669"/>
    <property type="project" value="TreeGrafter"/>
</dbReference>
<comment type="subunit">
    <text evidence="2">Interacts with 100S ribosomes.</text>
</comment>
<evidence type="ECO:0000256" key="1">
    <source>
        <dbReference type="ARBA" id="ARBA00022845"/>
    </source>
</evidence>
<dbReference type="EMBL" id="QXHD01000004">
    <property type="protein sequence ID" value="NEZ59057.1"/>
    <property type="molecule type" value="Genomic_DNA"/>
</dbReference>
<gene>
    <name evidence="4" type="primary">raiA</name>
    <name evidence="2" type="synonym">hpf</name>
    <name evidence="4" type="ORF">DXZ20_26120</name>
</gene>
<evidence type="ECO:0000313" key="5">
    <source>
        <dbReference type="Proteomes" id="UP000481033"/>
    </source>
</evidence>
<reference evidence="4 5" key="1">
    <citation type="journal article" date="2020" name="Microb. Ecol.">
        <title>Ecogenomics of the Marine Benthic Filamentous Cyanobacterium Adonisia.</title>
        <authorList>
            <person name="Walter J.M."/>
            <person name="Coutinho F.H."/>
            <person name="Leomil L."/>
            <person name="Hargreaves P.I."/>
            <person name="Campeao M.E."/>
            <person name="Vieira V.V."/>
            <person name="Silva B.S."/>
            <person name="Fistarol G.O."/>
            <person name="Salomon P.S."/>
            <person name="Sawabe T."/>
            <person name="Mino S."/>
            <person name="Hosokawa M."/>
            <person name="Miyashita H."/>
            <person name="Maruyama F."/>
            <person name="van Verk M.C."/>
            <person name="Dutilh B.E."/>
            <person name="Thompson C.C."/>
            <person name="Thompson F.L."/>
        </authorList>
    </citation>
    <scope>NUCLEOTIDE SEQUENCE [LARGE SCALE GENOMIC DNA]</scope>
    <source>
        <strain evidence="4 5">CCMR0081</strain>
    </source>
</reference>
<dbReference type="Gene3D" id="3.30.505.50">
    <property type="entry name" value="Sigma 54 modulation/S30EA ribosomal protein, C-terminal domain"/>
    <property type="match status" value="1"/>
</dbReference>
<dbReference type="Gene3D" id="3.30.160.100">
    <property type="entry name" value="Ribosome hibernation promotion factor-like"/>
    <property type="match status" value="1"/>
</dbReference>
<dbReference type="Pfam" id="PF02482">
    <property type="entry name" value="Ribosomal_S30AE"/>
    <property type="match status" value="1"/>
</dbReference>
<evidence type="ECO:0000259" key="3">
    <source>
        <dbReference type="Pfam" id="PF16321"/>
    </source>
</evidence>